<dbReference type="Proteomes" id="UP000185911">
    <property type="component" value="Unassembled WGS sequence"/>
</dbReference>
<proteinExistence type="predicted"/>
<reference evidence="1 2" key="1">
    <citation type="submission" date="2017-01" db="EMBL/GenBank/DDBJ databases">
        <title>Genome sequence of Rhodoferax antarcticus ANT.BR, a psychrophilic purple nonsulfur bacterium from an Antarctic microbial mat.</title>
        <authorList>
            <person name="Baker J."/>
            <person name="Riester C."/>
            <person name="Skinner B."/>
            <person name="Newell A."/>
            <person name="Swingley W."/>
            <person name="Madigan M."/>
            <person name="Jung D."/>
            <person name="Asao M."/>
            <person name="Chen M."/>
            <person name="Loughlin P."/>
            <person name="Pan H."/>
            <person name="Lin S."/>
            <person name="Li N."/>
            <person name="Shaw J."/>
            <person name="Prado M."/>
            <person name="Sherman C."/>
            <person name="Li X."/>
            <person name="Tang J."/>
            <person name="Blankenship R."/>
            <person name="Zhao T."/>
            <person name="Touchman J."/>
            <person name="Sattley M."/>
        </authorList>
    </citation>
    <scope>NUCLEOTIDE SEQUENCE [LARGE SCALE GENOMIC DNA]</scope>
    <source>
        <strain evidence="1 2">ANT.BR</strain>
    </source>
</reference>
<dbReference type="RefSeq" id="WP_075586873.1">
    <property type="nucleotide sequence ID" value="NZ_MSYM01000013.1"/>
</dbReference>
<dbReference type="AlphaFoldDB" id="A0A1Q8YEH7"/>
<organism evidence="1 2">
    <name type="scientific">Rhodoferax antarcticus ANT.BR</name>
    <dbReference type="NCBI Taxonomy" id="1111071"/>
    <lineage>
        <taxon>Bacteria</taxon>
        <taxon>Pseudomonadati</taxon>
        <taxon>Pseudomonadota</taxon>
        <taxon>Betaproteobacteria</taxon>
        <taxon>Burkholderiales</taxon>
        <taxon>Comamonadaceae</taxon>
        <taxon>Rhodoferax</taxon>
    </lineage>
</organism>
<sequence>MRTRRQYIPFTEIKPGMVLGETVQVVQRGLLSMVLPPGHPLTPDNVNQLNAHHAEFICIDQPDERSDEQIILDSEQAVHRVQELFKDCNLDEPTLLALFNQVMAYRTS</sequence>
<gene>
    <name evidence="1" type="ORF">BLL52_2674</name>
</gene>
<keyword evidence="2" id="KW-1185">Reference proteome</keyword>
<dbReference type="STRING" id="81479.RA876_07460"/>
<accession>A0A1Q8YEH7</accession>
<dbReference type="EMBL" id="MSYM01000013">
    <property type="protein sequence ID" value="OLP06438.1"/>
    <property type="molecule type" value="Genomic_DNA"/>
</dbReference>
<comment type="caution">
    <text evidence="1">The sequence shown here is derived from an EMBL/GenBank/DDBJ whole genome shotgun (WGS) entry which is preliminary data.</text>
</comment>
<evidence type="ECO:0000313" key="2">
    <source>
        <dbReference type="Proteomes" id="UP000185911"/>
    </source>
</evidence>
<evidence type="ECO:0000313" key="1">
    <source>
        <dbReference type="EMBL" id="OLP06438.1"/>
    </source>
</evidence>
<protein>
    <submittedName>
        <fullName evidence="1">Uncharacterized protein</fullName>
    </submittedName>
</protein>
<name>A0A1Q8YEH7_9BURK</name>